<dbReference type="AlphaFoldDB" id="A0AAE8SX17"/>
<feature type="region of interest" description="Disordered" evidence="1">
    <location>
        <begin position="198"/>
        <end position="217"/>
    </location>
</feature>
<reference evidence="2" key="1">
    <citation type="submission" date="2018-03" db="EMBL/GenBank/DDBJ databases">
        <authorList>
            <person name="Guldener U."/>
        </authorList>
    </citation>
    <scope>NUCLEOTIDE SEQUENCE</scope>
</reference>
<protein>
    <submittedName>
        <fullName evidence="2">Uncharacterized protein</fullName>
    </submittedName>
</protein>
<proteinExistence type="predicted"/>
<dbReference type="EMBL" id="ONZQ02000010">
    <property type="protein sequence ID" value="SPO04381.1"/>
    <property type="molecule type" value="Genomic_DNA"/>
</dbReference>
<dbReference type="Proteomes" id="UP001187682">
    <property type="component" value="Unassembled WGS sequence"/>
</dbReference>
<evidence type="ECO:0000256" key="1">
    <source>
        <dbReference type="SAM" id="MobiDB-lite"/>
    </source>
</evidence>
<accession>A0AAE8SX17</accession>
<comment type="caution">
    <text evidence="2">The sequence shown here is derived from an EMBL/GenBank/DDBJ whole genome shotgun (WGS) entry which is preliminary data.</text>
</comment>
<keyword evidence="3" id="KW-1185">Reference proteome</keyword>
<evidence type="ECO:0000313" key="3">
    <source>
        <dbReference type="Proteomes" id="UP001187682"/>
    </source>
</evidence>
<organism evidence="2 3">
    <name type="scientific">Cephalotrichum gorgonifer</name>
    <dbReference type="NCBI Taxonomy" id="2041049"/>
    <lineage>
        <taxon>Eukaryota</taxon>
        <taxon>Fungi</taxon>
        <taxon>Dikarya</taxon>
        <taxon>Ascomycota</taxon>
        <taxon>Pezizomycotina</taxon>
        <taxon>Sordariomycetes</taxon>
        <taxon>Hypocreomycetidae</taxon>
        <taxon>Microascales</taxon>
        <taxon>Microascaceae</taxon>
        <taxon>Cephalotrichum</taxon>
    </lineage>
</organism>
<gene>
    <name evidence="2" type="ORF">DNG_07066</name>
</gene>
<evidence type="ECO:0000313" key="2">
    <source>
        <dbReference type="EMBL" id="SPO04381.1"/>
    </source>
</evidence>
<sequence>MENVNLSLPQKTLQAFGSKKVPTFAFQIRVEMPTILQLEGPSHIPVRLHAIPDWKKTTEIIRNIPQKLRLTSLNMHITAMTEVIGQGYTSVRSYHITHNTSLTVDEAMEAPGGEIFIPCGDGEAPLDIGELINLRIGYDGRIGIGQPYLNKNCLSPSFTTFNIKHIHRLRWKLRYSVGDQKGVMEGGEVVDILTPVAPEGDWIQPPPEDDLPPPFSA</sequence>
<name>A0AAE8SX17_9PEZI</name>